<evidence type="ECO:0000256" key="7">
    <source>
        <dbReference type="ARBA" id="ARBA00023136"/>
    </source>
</evidence>
<feature type="transmembrane region" description="Helical" evidence="8">
    <location>
        <begin position="101"/>
        <end position="119"/>
    </location>
</feature>
<dbReference type="AlphaFoldDB" id="A0A9D2HI05"/>
<evidence type="ECO:0000256" key="3">
    <source>
        <dbReference type="ARBA" id="ARBA00022448"/>
    </source>
</evidence>
<reference evidence="9" key="2">
    <citation type="submission" date="2021-04" db="EMBL/GenBank/DDBJ databases">
        <authorList>
            <person name="Gilroy R."/>
        </authorList>
    </citation>
    <scope>NUCLEOTIDE SEQUENCE</scope>
    <source>
        <strain evidence="9">CHK178-16964</strain>
    </source>
</reference>
<reference evidence="9" key="1">
    <citation type="journal article" date="2021" name="PeerJ">
        <title>Extensive microbial diversity within the chicken gut microbiome revealed by metagenomics and culture.</title>
        <authorList>
            <person name="Gilroy R."/>
            <person name="Ravi A."/>
            <person name="Getino M."/>
            <person name="Pursley I."/>
            <person name="Horton D.L."/>
            <person name="Alikhan N.F."/>
            <person name="Baker D."/>
            <person name="Gharbi K."/>
            <person name="Hall N."/>
            <person name="Watson M."/>
            <person name="Adriaenssens E.M."/>
            <person name="Foster-Nyarko E."/>
            <person name="Jarju S."/>
            <person name="Secka A."/>
            <person name="Antonio M."/>
            <person name="Oren A."/>
            <person name="Chaudhuri R.R."/>
            <person name="La Ragione R."/>
            <person name="Hildebrand F."/>
            <person name="Pallen M.J."/>
        </authorList>
    </citation>
    <scope>NUCLEOTIDE SEQUENCE</scope>
    <source>
        <strain evidence="9">CHK178-16964</strain>
    </source>
</reference>
<feature type="transmembrane region" description="Helical" evidence="8">
    <location>
        <begin position="68"/>
        <end position="89"/>
    </location>
</feature>
<feature type="transmembrane region" description="Helical" evidence="8">
    <location>
        <begin position="256"/>
        <end position="275"/>
    </location>
</feature>
<evidence type="ECO:0000313" key="10">
    <source>
        <dbReference type="Proteomes" id="UP000823900"/>
    </source>
</evidence>
<dbReference type="Proteomes" id="UP000823900">
    <property type="component" value="Unassembled WGS sequence"/>
</dbReference>
<feature type="transmembrane region" description="Helical" evidence="8">
    <location>
        <begin position="167"/>
        <end position="184"/>
    </location>
</feature>
<gene>
    <name evidence="9" type="ORF">IAA07_03200</name>
</gene>
<dbReference type="GO" id="GO:0005886">
    <property type="term" value="C:plasma membrane"/>
    <property type="evidence" value="ECO:0007669"/>
    <property type="project" value="UniProtKB-SubCell"/>
</dbReference>
<sequence length="313" mass="33833">MDNFIFSVNATMPVFLTMVLGMFFKRIGLFDDTFVSRINKFVFTAALPALLFRDLSGVDFTAVWDGKMVGFCFLVTIVCILVSIGISCFVDKKIQGEFIQASYRSSAAILGIAFIQNIYGTTELTSLMVIACVPMYNAMAVVVLSLFKPDRGKLDGKLIRKTAKGIVTNPIILGIAAGTAWSLLRLPQPVIMEKTIENLSVLATPLGLMAMGGSIQLKQAFSRPGTTAVSVAMKLCGYVIIFLPVAVHMGFITEKLVAILIMLGSSTTVSSFVMARNMGHDGQFTSGVVMMTTLLSALTLTAELFILRSMGLI</sequence>
<dbReference type="InterPro" id="IPR004776">
    <property type="entry name" value="Mem_transp_PIN-like"/>
</dbReference>
<evidence type="ECO:0000256" key="8">
    <source>
        <dbReference type="SAM" id="Phobius"/>
    </source>
</evidence>
<feature type="transmembrane region" description="Helical" evidence="8">
    <location>
        <begin position="6"/>
        <end position="25"/>
    </location>
</feature>
<comment type="subcellular location">
    <subcellularLocation>
        <location evidence="1">Cell membrane</location>
        <topology evidence="1">Multi-pass membrane protein</topology>
    </subcellularLocation>
</comment>
<feature type="transmembrane region" description="Helical" evidence="8">
    <location>
        <begin position="227"/>
        <end position="250"/>
    </location>
</feature>
<dbReference type="Gene3D" id="1.20.1530.20">
    <property type="match status" value="1"/>
</dbReference>
<evidence type="ECO:0000313" key="9">
    <source>
        <dbReference type="EMBL" id="HJA70573.1"/>
    </source>
</evidence>
<comment type="caution">
    <text evidence="9">The sequence shown here is derived from an EMBL/GenBank/DDBJ whole genome shotgun (WGS) entry which is preliminary data.</text>
</comment>
<comment type="similarity">
    <text evidence="2">Belongs to the auxin efflux carrier (TC 2.A.69) family.</text>
</comment>
<evidence type="ECO:0000256" key="5">
    <source>
        <dbReference type="ARBA" id="ARBA00022692"/>
    </source>
</evidence>
<feature type="transmembrane region" description="Helical" evidence="8">
    <location>
        <begin position="287"/>
        <end position="307"/>
    </location>
</feature>
<keyword evidence="7 8" id="KW-0472">Membrane</keyword>
<dbReference type="InterPro" id="IPR038770">
    <property type="entry name" value="Na+/solute_symporter_sf"/>
</dbReference>
<dbReference type="PANTHER" id="PTHR36838">
    <property type="entry name" value="AUXIN EFFLUX CARRIER FAMILY PROTEIN"/>
    <property type="match status" value="1"/>
</dbReference>
<keyword evidence="5 8" id="KW-0812">Transmembrane</keyword>
<dbReference type="Pfam" id="PF03547">
    <property type="entry name" value="Mem_trans"/>
    <property type="match status" value="1"/>
</dbReference>
<evidence type="ECO:0000256" key="4">
    <source>
        <dbReference type="ARBA" id="ARBA00022475"/>
    </source>
</evidence>
<organism evidence="9 10">
    <name type="scientific">Candidatus Lachnoclostridium stercoravium</name>
    <dbReference type="NCBI Taxonomy" id="2838633"/>
    <lineage>
        <taxon>Bacteria</taxon>
        <taxon>Bacillati</taxon>
        <taxon>Bacillota</taxon>
        <taxon>Clostridia</taxon>
        <taxon>Lachnospirales</taxon>
        <taxon>Lachnospiraceae</taxon>
    </lineage>
</organism>
<evidence type="ECO:0000256" key="1">
    <source>
        <dbReference type="ARBA" id="ARBA00004651"/>
    </source>
</evidence>
<keyword evidence="3" id="KW-0813">Transport</keyword>
<evidence type="ECO:0000256" key="2">
    <source>
        <dbReference type="ARBA" id="ARBA00010145"/>
    </source>
</evidence>
<keyword evidence="4" id="KW-1003">Cell membrane</keyword>
<dbReference type="EMBL" id="DWZA01000028">
    <property type="protein sequence ID" value="HJA70573.1"/>
    <property type="molecule type" value="Genomic_DNA"/>
</dbReference>
<keyword evidence="6 8" id="KW-1133">Transmembrane helix</keyword>
<dbReference type="PANTHER" id="PTHR36838:SF4">
    <property type="entry name" value="AUXIN EFFLUX CARRIER FAMILY PROTEIN"/>
    <property type="match status" value="1"/>
</dbReference>
<evidence type="ECO:0000256" key="6">
    <source>
        <dbReference type="ARBA" id="ARBA00022989"/>
    </source>
</evidence>
<protein>
    <submittedName>
        <fullName evidence="9">AEC family transporter</fullName>
    </submittedName>
</protein>
<proteinExistence type="inferred from homology"/>
<dbReference type="GO" id="GO:0055085">
    <property type="term" value="P:transmembrane transport"/>
    <property type="evidence" value="ECO:0007669"/>
    <property type="project" value="InterPro"/>
</dbReference>
<feature type="transmembrane region" description="Helical" evidence="8">
    <location>
        <begin position="125"/>
        <end position="147"/>
    </location>
</feature>
<name>A0A9D2HI05_9FIRM</name>
<accession>A0A9D2HI05</accession>